<dbReference type="SUPFAM" id="SSF51905">
    <property type="entry name" value="FAD/NAD(P)-binding domain"/>
    <property type="match status" value="1"/>
</dbReference>
<evidence type="ECO:0000256" key="1">
    <source>
        <dbReference type="ARBA" id="ARBA00023002"/>
    </source>
</evidence>
<reference evidence="2 3" key="1">
    <citation type="journal article" date="2015" name="Int. J. Syst. Evol. Microbiol.">
        <title>Novibacillus thermophilus gen. nov., sp. nov., a Gram-staining-negative and moderately thermophilic member of the family Thermoactinomycetaceae.</title>
        <authorList>
            <person name="Yang G."/>
            <person name="Chen J."/>
            <person name="Zhou S."/>
        </authorList>
    </citation>
    <scope>NUCLEOTIDE SEQUENCE [LARGE SCALE GENOMIC DNA]</scope>
    <source>
        <strain evidence="2 3">SG-1</strain>
    </source>
</reference>
<dbReference type="STRING" id="1471761.B0W44_15435"/>
<gene>
    <name evidence="2" type="ORF">B0W44_15435</name>
</gene>
<dbReference type="PANTHER" id="PTHR42949">
    <property type="entry name" value="ANAEROBIC GLYCEROL-3-PHOSPHATE DEHYDROGENASE SUBUNIT B"/>
    <property type="match status" value="1"/>
</dbReference>
<sequence>MRKYVENVIIGGGHKGCLLAEQLEEGGRDYLLLEMSAFLGGLYRFEQWYLKDQDPLEELNIDFSNCMTETLVQSITKSRKIIAEQKKQLLEIEAEIVYVATGSYEIPMVFPGWTLLPGVLTQQAAK</sequence>
<dbReference type="OrthoDB" id="9806565at2"/>
<dbReference type="InterPro" id="IPR051691">
    <property type="entry name" value="Metab_Enz_Cyan_OpOx_G3PDH"/>
</dbReference>
<dbReference type="PANTHER" id="PTHR42949:SF3">
    <property type="entry name" value="ANAEROBIC GLYCEROL-3-PHOSPHATE DEHYDROGENASE SUBUNIT B"/>
    <property type="match status" value="1"/>
</dbReference>
<dbReference type="RefSeq" id="WP_077720802.1">
    <property type="nucleotide sequence ID" value="NZ_CP019699.1"/>
</dbReference>
<dbReference type="Gene3D" id="3.50.50.60">
    <property type="entry name" value="FAD/NAD(P)-binding domain"/>
    <property type="match status" value="1"/>
</dbReference>
<evidence type="ECO:0000313" key="3">
    <source>
        <dbReference type="Proteomes" id="UP000188603"/>
    </source>
</evidence>
<dbReference type="Pfam" id="PF13450">
    <property type="entry name" value="NAD_binding_8"/>
    <property type="match status" value="1"/>
</dbReference>
<dbReference type="KEGG" id="ntr:B0W44_15435"/>
<dbReference type="InterPro" id="IPR036188">
    <property type="entry name" value="FAD/NAD-bd_sf"/>
</dbReference>
<dbReference type="GO" id="GO:0016491">
    <property type="term" value="F:oxidoreductase activity"/>
    <property type="evidence" value="ECO:0007669"/>
    <property type="project" value="UniProtKB-KW"/>
</dbReference>
<proteinExistence type="predicted"/>
<keyword evidence="1" id="KW-0560">Oxidoreductase</keyword>
<name>A0A1U9KA79_9BACL</name>
<dbReference type="AlphaFoldDB" id="A0A1U9KA79"/>
<organism evidence="2 3">
    <name type="scientific">Novibacillus thermophilus</name>
    <dbReference type="NCBI Taxonomy" id="1471761"/>
    <lineage>
        <taxon>Bacteria</taxon>
        <taxon>Bacillati</taxon>
        <taxon>Bacillota</taxon>
        <taxon>Bacilli</taxon>
        <taxon>Bacillales</taxon>
        <taxon>Thermoactinomycetaceae</taxon>
        <taxon>Novibacillus</taxon>
    </lineage>
</organism>
<evidence type="ECO:0000313" key="2">
    <source>
        <dbReference type="EMBL" id="AQS56934.1"/>
    </source>
</evidence>
<dbReference type="Proteomes" id="UP000188603">
    <property type="component" value="Chromosome"/>
</dbReference>
<keyword evidence="3" id="KW-1185">Reference proteome</keyword>
<protein>
    <recommendedName>
        <fullName evidence="4">FAD/NAD(P)-binding domain-containing protein</fullName>
    </recommendedName>
</protein>
<accession>A0A1U9KA79</accession>
<dbReference type="EMBL" id="CP019699">
    <property type="protein sequence ID" value="AQS56934.1"/>
    <property type="molecule type" value="Genomic_DNA"/>
</dbReference>
<evidence type="ECO:0008006" key="4">
    <source>
        <dbReference type="Google" id="ProtNLM"/>
    </source>
</evidence>